<gene>
    <name evidence="1" type="ORF">SKA53_01301</name>
</gene>
<dbReference type="HOGENOM" id="CLU_042930_1_0_5"/>
<keyword evidence="1" id="KW-0808">Transferase</keyword>
<keyword evidence="2" id="KW-1185">Reference proteome</keyword>
<proteinExistence type="predicted"/>
<name>A3V3D3_9RHOB</name>
<dbReference type="InterPro" id="IPR050793">
    <property type="entry name" value="CMP-NeuNAc_synthase"/>
</dbReference>
<dbReference type="PANTHER" id="PTHR21485">
    <property type="entry name" value="HAD SUPERFAMILY MEMBERS CMAS AND KDSC"/>
    <property type="match status" value="1"/>
</dbReference>
<dbReference type="STRING" id="314232.SKA53_01301"/>
<sequence length="235" mass="25755">MIIGHIGARAGSKGVPGKNFRLLHGKPLIDWSLDQLFACDRIDQVVVSTDCPDIYAHAIKRGCLDIGLRPAELATDTAAKWHVWQHALAAVEKQTGPATTFLDLDCTSPLRLPKDIEAGLDLFAAEHPDMVMSCVESRKNPYFNILETDASGALHVSKPLPGGVVARQQAPQVYDHVGLVYVLRPDYLRAAQSLFEGRVIPLVLPVERGLDVDSPFDWDIIDFLMGQQIAQGLRG</sequence>
<protein>
    <submittedName>
        <fullName evidence="1">Acylneuraminate cytidylyltransferase</fullName>
    </submittedName>
</protein>
<dbReference type="CDD" id="cd02513">
    <property type="entry name" value="CMP-NeuAc_Synthase"/>
    <property type="match status" value="1"/>
</dbReference>
<dbReference type="Gene3D" id="3.90.550.10">
    <property type="entry name" value="Spore Coat Polysaccharide Biosynthesis Protein SpsA, Chain A"/>
    <property type="match status" value="1"/>
</dbReference>
<dbReference type="SUPFAM" id="SSF53448">
    <property type="entry name" value="Nucleotide-diphospho-sugar transferases"/>
    <property type="match status" value="1"/>
</dbReference>
<dbReference type="eggNOG" id="COG1083">
    <property type="taxonomic scope" value="Bacteria"/>
</dbReference>
<dbReference type="GO" id="GO:0008781">
    <property type="term" value="F:N-acylneuraminate cytidylyltransferase activity"/>
    <property type="evidence" value="ECO:0007669"/>
    <property type="project" value="TreeGrafter"/>
</dbReference>
<dbReference type="InterPro" id="IPR029044">
    <property type="entry name" value="Nucleotide-diphossugar_trans"/>
</dbReference>
<dbReference type="RefSeq" id="WP_007204220.1">
    <property type="nucleotide sequence ID" value="NZ_CH672414.1"/>
</dbReference>
<keyword evidence="1" id="KW-0548">Nucleotidyltransferase</keyword>
<dbReference type="PANTHER" id="PTHR21485:SF6">
    <property type="entry name" value="N-ACYLNEURAMINATE CYTIDYLYLTRANSFERASE-RELATED"/>
    <property type="match status" value="1"/>
</dbReference>
<reference evidence="1 2" key="1">
    <citation type="submission" date="2006-01" db="EMBL/GenBank/DDBJ databases">
        <authorList>
            <person name="Hagstrom A."/>
            <person name="Ferriera S."/>
            <person name="Johnson J."/>
            <person name="Kravitz S."/>
            <person name="Halpern A."/>
            <person name="Remington K."/>
            <person name="Beeson K."/>
            <person name="Tran B."/>
            <person name="Rogers Y.-H."/>
            <person name="Friedman R."/>
            <person name="Venter J.C."/>
        </authorList>
    </citation>
    <scope>NUCLEOTIDE SEQUENCE [LARGE SCALE GENOMIC DNA]</scope>
    <source>
        <strain evidence="1 2">SKA53</strain>
    </source>
</reference>
<dbReference type="Proteomes" id="UP000004507">
    <property type="component" value="Unassembled WGS sequence"/>
</dbReference>
<dbReference type="OrthoDB" id="9805604at2"/>
<accession>A3V3D3</accession>
<dbReference type="AlphaFoldDB" id="A3V3D3"/>
<dbReference type="InterPro" id="IPR003329">
    <property type="entry name" value="Cytidylyl_trans"/>
</dbReference>
<evidence type="ECO:0000313" key="2">
    <source>
        <dbReference type="Proteomes" id="UP000004507"/>
    </source>
</evidence>
<organism evidence="1 2">
    <name type="scientific">Yoonia vestfoldensis SKA53</name>
    <dbReference type="NCBI Taxonomy" id="314232"/>
    <lineage>
        <taxon>Bacteria</taxon>
        <taxon>Pseudomonadati</taxon>
        <taxon>Pseudomonadota</taxon>
        <taxon>Alphaproteobacteria</taxon>
        <taxon>Rhodobacterales</taxon>
        <taxon>Paracoccaceae</taxon>
        <taxon>Yoonia</taxon>
    </lineage>
</organism>
<dbReference type="Pfam" id="PF02348">
    <property type="entry name" value="CTP_transf_3"/>
    <property type="match status" value="1"/>
</dbReference>
<dbReference type="EMBL" id="AAMS01000003">
    <property type="protein sequence ID" value="EAQ06990.1"/>
    <property type="molecule type" value="Genomic_DNA"/>
</dbReference>
<comment type="caution">
    <text evidence="1">The sequence shown here is derived from an EMBL/GenBank/DDBJ whole genome shotgun (WGS) entry which is preliminary data.</text>
</comment>
<evidence type="ECO:0000313" key="1">
    <source>
        <dbReference type="EMBL" id="EAQ06990.1"/>
    </source>
</evidence>